<organism evidence="2 3">
    <name type="scientific">Weissella confusa</name>
    <name type="common">Lactobacillus confusus</name>
    <dbReference type="NCBI Taxonomy" id="1583"/>
    <lineage>
        <taxon>Bacteria</taxon>
        <taxon>Bacillati</taxon>
        <taxon>Bacillota</taxon>
        <taxon>Bacilli</taxon>
        <taxon>Lactobacillales</taxon>
        <taxon>Lactobacillaceae</taxon>
        <taxon>Weissella</taxon>
    </lineage>
</organism>
<keyword evidence="1" id="KW-0812">Transmembrane</keyword>
<dbReference type="AlphaFoldDB" id="A0A923NL29"/>
<proteinExistence type="predicted"/>
<sequence length="52" mass="6084">MAYIAMWAAFGGFILLISLINLFEFVKWIWFKRLGPTIYYLITGDADALPRR</sequence>
<dbReference type="EMBL" id="JACSZT010000020">
    <property type="protein sequence ID" value="MBC6499682.1"/>
    <property type="molecule type" value="Genomic_DNA"/>
</dbReference>
<reference evidence="2" key="1">
    <citation type="submission" date="2020-08" db="EMBL/GenBank/DDBJ databases">
        <title>Complete genome sequence of Weissella confusa strain FS54 provides insights into metabolic potential.</title>
        <authorList>
            <person name="Fhoula I."/>
            <person name="Najjari A."/>
            <person name="Lekired A."/>
            <person name="Bessrour-Aouam N."/>
            <person name="Jaballah S."/>
            <person name="Klibi N."/>
            <person name="Ouzari H.-I."/>
        </authorList>
    </citation>
    <scope>NUCLEOTIDE SEQUENCE</scope>
    <source>
        <strain evidence="2">FS54</strain>
    </source>
</reference>
<name>A0A923NL29_WEICO</name>
<gene>
    <name evidence="2" type="ORF">H7R52_16260</name>
</gene>
<feature type="transmembrane region" description="Helical" evidence="1">
    <location>
        <begin position="6"/>
        <end position="26"/>
    </location>
</feature>
<evidence type="ECO:0000313" key="2">
    <source>
        <dbReference type="EMBL" id="MBC6499682.1"/>
    </source>
</evidence>
<keyword evidence="1" id="KW-0472">Membrane</keyword>
<keyword evidence="1" id="KW-1133">Transmembrane helix</keyword>
<evidence type="ECO:0000256" key="1">
    <source>
        <dbReference type="SAM" id="Phobius"/>
    </source>
</evidence>
<accession>A0A923NL29</accession>
<dbReference type="Proteomes" id="UP000650485">
    <property type="component" value="Unassembled WGS sequence"/>
</dbReference>
<comment type="caution">
    <text evidence="2">The sequence shown here is derived from an EMBL/GenBank/DDBJ whole genome shotgun (WGS) entry which is preliminary data.</text>
</comment>
<dbReference type="RefSeq" id="WP_157953795.1">
    <property type="nucleotide sequence ID" value="NZ_CP110106.1"/>
</dbReference>
<evidence type="ECO:0000313" key="3">
    <source>
        <dbReference type="Proteomes" id="UP000650485"/>
    </source>
</evidence>
<protein>
    <submittedName>
        <fullName evidence="2">Uncharacterized protein</fullName>
    </submittedName>
</protein>